<proteinExistence type="predicted"/>
<dbReference type="EMBL" id="ML977626">
    <property type="protein sequence ID" value="KAF1996318.1"/>
    <property type="molecule type" value="Genomic_DNA"/>
</dbReference>
<reference evidence="1" key="1">
    <citation type="journal article" date="2020" name="Stud. Mycol.">
        <title>101 Dothideomycetes genomes: a test case for predicting lifestyles and emergence of pathogens.</title>
        <authorList>
            <person name="Haridas S."/>
            <person name="Albert R."/>
            <person name="Binder M."/>
            <person name="Bloem J."/>
            <person name="Labutti K."/>
            <person name="Salamov A."/>
            <person name="Andreopoulos B."/>
            <person name="Baker S."/>
            <person name="Barry K."/>
            <person name="Bills G."/>
            <person name="Bluhm B."/>
            <person name="Cannon C."/>
            <person name="Castanera R."/>
            <person name="Culley D."/>
            <person name="Daum C."/>
            <person name="Ezra D."/>
            <person name="Gonzalez J."/>
            <person name="Henrissat B."/>
            <person name="Kuo A."/>
            <person name="Liang C."/>
            <person name="Lipzen A."/>
            <person name="Lutzoni F."/>
            <person name="Magnuson J."/>
            <person name="Mondo S."/>
            <person name="Nolan M."/>
            <person name="Ohm R."/>
            <person name="Pangilinan J."/>
            <person name="Park H.-J."/>
            <person name="Ramirez L."/>
            <person name="Alfaro M."/>
            <person name="Sun H."/>
            <person name="Tritt A."/>
            <person name="Yoshinaga Y."/>
            <person name="Zwiers L.-H."/>
            <person name="Turgeon B."/>
            <person name="Goodwin S."/>
            <person name="Spatafora J."/>
            <person name="Crous P."/>
            <person name="Grigoriev I."/>
        </authorList>
    </citation>
    <scope>NUCLEOTIDE SEQUENCE</scope>
    <source>
        <strain evidence="1">CBS 123094</strain>
    </source>
</reference>
<accession>A0A6A5W5G5</accession>
<keyword evidence="2" id="KW-1185">Reference proteome</keyword>
<name>A0A6A5W5G5_9PLEO</name>
<protein>
    <recommendedName>
        <fullName evidence="3">F-box domain-containing protein</fullName>
    </recommendedName>
</protein>
<evidence type="ECO:0000313" key="2">
    <source>
        <dbReference type="Proteomes" id="UP000799779"/>
    </source>
</evidence>
<evidence type="ECO:0000313" key="1">
    <source>
        <dbReference type="EMBL" id="KAF1996318.1"/>
    </source>
</evidence>
<organism evidence="1 2">
    <name type="scientific">Amniculicola lignicola CBS 123094</name>
    <dbReference type="NCBI Taxonomy" id="1392246"/>
    <lineage>
        <taxon>Eukaryota</taxon>
        <taxon>Fungi</taxon>
        <taxon>Dikarya</taxon>
        <taxon>Ascomycota</taxon>
        <taxon>Pezizomycotina</taxon>
        <taxon>Dothideomycetes</taxon>
        <taxon>Pleosporomycetidae</taxon>
        <taxon>Pleosporales</taxon>
        <taxon>Amniculicolaceae</taxon>
        <taxon>Amniculicola</taxon>
    </lineage>
</organism>
<dbReference type="Proteomes" id="UP000799779">
    <property type="component" value="Unassembled WGS sequence"/>
</dbReference>
<dbReference type="AlphaFoldDB" id="A0A6A5W5G5"/>
<evidence type="ECO:0008006" key="3">
    <source>
        <dbReference type="Google" id="ProtNLM"/>
    </source>
</evidence>
<gene>
    <name evidence="1" type="ORF">P154DRAFT_525608</name>
</gene>
<sequence length="368" mass="42110">MGGFLNLPKDILISLPEYMEVIEDLINLSATCRAMRELYYDPPPRVVLRLCSESNVSLFRPLRYFLVAAVSEQLANWASKSQTNVFALQDCCKEGVDGLLDLCMEHCGLSIAHLRELHVLRSSTFDVVIEFIDKCYGSQCYGEDDFWDTVEDVYTIASDAQDHFYQLAIYGGLFGPTRRAYLEKGTMVTGSNGVVVGGVETRMEFIKYCIPDLAAVYNNESSGVPVHPLRHIDYIGPYKKTSDGRFAPIKDNQDALMTCLKRKKFSKYWDSVRLLAGPDFPDDSGDVWDPAGWKQRIWQTVILCHGLDGFQMMDGGKGALRWQPQLIKWRHRIENMTEAEKRVQVEYRWTYEFPWLRGDLNILLGWGH</sequence>
<dbReference type="OrthoDB" id="2853639at2759"/>